<organism evidence="8 9">
    <name type="scientific">Candidatus Colwellbacteria bacterium RIFCSPLOWO2_12_FULL_46_17</name>
    <dbReference type="NCBI Taxonomy" id="1797695"/>
    <lineage>
        <taxon>Bacteria</taxon>
        <taxon>Candidatus Colwelliibacteriota</taxon>
    </lineage>
</organism>
<dbReference type="Pfam" id="PF07478">
    <property type="entry name" value="Dala_Dala_lig_C"/>
    <property type="match status" value="1"/>
</dbReference>
<dbReference type="InterPro" id="IPR011127">
    <property type="entry name" value="Dala_Dala_lig_N"/>
</dbReference>
<comment type="subcellular location">
    <subcellularLocation>
        <location evidence="4">Cytoplasm</location>
    </subcellularLocation>
</comment>
<dbReference type="Gene3D" id="3.30.1490.20">
    <property type="entry name" value="ATP-grasp fold, A domain"/>
    <property type="match status" value="1"/>
</dbReference>
<dbReference type="Gene3D" id="3.30.470.20">
    <property type="entry name" value="ATP-grasp fold, B domain"/>
    <property type="match status" value="1"/>
</dbReference>
<comment type="caution">
    <text evidence="8">The sequence shown here is derived from an EMBL/GenBank/DDBJ whole genome shotgun (WGS) entry which is preliminary data.</text>
</comment>
<keyword evidence="4" id="KW-0133">Cell shape</keyword>
<dbReference type="GO" id="GO:0008716">
    <property type="term" value="F:D-alanine-D-alanine ligase activity"/>
    <property type="evidence" value="ECO:0007669"/>
    <property type="project" value="UniProtKB-UniRule"/>
</dbReference>
<keyword evidence="3 4" id="KW-0961">Cell wall biogenesis/degradation</keyword>
<evidence type="ECO:0000256" key="3">
    <source>
        <dbReference type="ARBA" id="ARBA00023316"/>
    </source>
</evidence>
<evidence type="ECO:0000259" key="7">
    <source>
        <dbReference type="PROSITE" id="PS50975"/>
    </source>
</evidence>
<dbReference type="GO" id="GO:0005524">
    <property type="term" value="F:ATP binding"/>
    <property type="evidence" value="ECO:0007669"/>
    <property type="project" value="UniProtKB-UniRule"/>
</dbReference>
<dbReference type="InterPro" id="IPR016185">
    <property type="entry name" value="PreATP-grasp_dom_sf"/>
</dbReference>
<dbReference type="GO" id="GO:0009252">
    <property type="term" value="P:peptidoglycan biosynthetic process"/>
    <property type="evidence" value="ECO:0007669"/>
    <property type="project" value="UniProtKB-UniRule"/>
</dbReference>
<keyword evidence="5" id="KW-0479">Metal-binding</keyword>
<evidence type="ECO:0000313" key="9">
    <source>
        <dbReference type="Proteomes" id="UP000177801"/>
    </source>
</evidence>
<dbReference type="EC" id="6.3.2.4" evidence="4"/>
<keyword evidence="4" id="KW-0963">Cytoplasm</keyword>
<comment type="catalytic activity">
    <reaction evidence="4">
        <text>2 D-alanine + ATP = D-alanyl-D-alanine + ADP + phosphate + H(+)</text>
        <dbReference type="Rhea" id="RHEA:11224"/>
        <dbReference type="ChEBI" id="CHEBI:15378"/>
        <dbReference type="ChEBI" id="CHEBI:30616"/>
        <dbReference type="ChEBI" id="CHEBI:43474"/>
        <dbReference type="ChEBI" id="CHEBI:57416"/>
        <dbReference type="ChEBI" id="CHEBI:57822"/>
        <dbReference type="ChEBI" id="CHEBI:456216"/>
        <dbReference type="EC" id="6.3.2.4"/>
    </reaction>
</comment>
<keyword evidence="5" id="KW-0464">Manganese</keyword>
<dbReference type="GO" id="GO:0046872">
    <property type="term" value="F:metal ion binding"/>
    <property type="evidence" value="ECO:0007669"/>
    <property type="project" value="UniProtKB-KW"/>
</dbReference>
<evidence type="ECO:0000256" key="1">
    <source>
        <dbReference type="ARBA" id="ARBA00010871"/>
    </source>
</evidence>
<dbReference type="EMBL" id="MHJD01000011">
    <property type="protein sequence ID" value="OGY62545.1"/>
    <property type="molecule type" value="Genomic_DNA"/>
</dbReference>
<dbReference type="Gene3D" id="3.40.50.20">
    <property type="match status" value="2"/>
</dbReference>
<dbReference type="AlphaFoldDB" id="A0A1G1ZD52"/>
<dbReference type="GO" id="GO:0071555">
    <property type="term" value="P:cell wall organization"/>
    <property type="evidence" value="ECO:0007669"/>
    <property type="project" value="UniProtKB-KW"/>
</dbReference>
<evidence type="ECO:0000256" key="5">
    <source>
        <dbReference type="PIRSR" id="PIRSR039102-3"/>
    </source>
</evidence>
<evidence type="ECO:0000256" key="4">
    <source>
        <dbReference type="HAMAP-Rule" id="MF_00047"/>
    </source>
</evidence>
<comment type="similarity">
    <text evidence="1 4">Belongs to the D-alanine--D-alanine ligase family.</text>
</comment>
<feature type="binding site" evidence="5">
    <location>
        <position position="274"/>
    </location>
    <ligand>
        <name>Mg(2+)</name>
        <dbReference type="ChEBI" id="CHEBI:18420"/>
        <label>1</label>
    </ligand>
</feature>
<dbReference type="Pfam" id="PF01820">
    <property type="entry name" value="Dala_Dala_lig_N"/>
    <property type="match status" value="2"/>
</dbReference>
<comment type="cofactor">
    <cofactor evidence="5">
        <name>Mg(2+)</name>
        <dbReference type="ChEBI" id="CHEBI:18420"/>
    </cofactor>
    <cofactor evidence="5">
        <name>Mn(2+)</name>
        <dbReference type="ChEBI" id="CHEBI:29035"/>
    </cofactor>
    <text evidence="5">Binds 2 magnesium or manganese ions per subunit.</text>
</comment>
<protein>
    <recommendedName>
        <fullName evidence="4">D-alanine--D-alanine ligase</fullName>
        <ecNumber evidence="4">6.3.2.4</ecNumber>
    </recommendedName>
    <alternativeName>
        <fullName evidence="4">D-Ala-D-Ala ligase</fullName>
    </alternativeName>
    <alternativeName>
        <fullName evidence="4">D-alanylalanine synthetase</fullName>
    </alternativeName>
</protein>
<dbReference type="PIRSF" id="PIRSF039102">
    <property type="entry name" value="Ddl/VanB"/>
    <property type="match status" value="1"/>
</dbReference>
<dbReference type="SUPFAM" id="SSF56059">
    <property type="entry name" value="Glutathione synthetase ATP-binding domain-like"/>
    <property type="match status" value="1"/>
</dbReference>
<feature type="binding site" evidence="5">
    <location>
        <position position="276"/>
    </location>
    <ligand>
        <name>Mg(2+)</name>
        <dbReference type="ChEBI" id="CHEBI:18420"/>
        <label>2</label>
    </ligand>
</feature>
<dbReference type="InterPro" id="IPR011761">
    <property type="entry name" value="ATP-grasp"/>
</dbReference>
<keyword evidence="2 4" id="KW-0436">Ligase</keyword>
<reference evidence="8 9" key="1">
    <citation type="journal article" date="2016" name="Nat. Commun.">
        <title>Thousands of microbial genomes shed light on interconnected biogeochemical processes in an aquifer system.</title>
        <authorList>
            <person name="Anantharaman K."/>
            <person name="Brown C.T."/>
            <person name="Hug L.A."/>
            <person name="Sharon I."/>
            <person name="Castelle C.J."/>
            <person name="Probst A.J."/>
            <person name="Thomas B.C."/>
            <person name="Singh A."/>
            <person name="Wilkins M.J."/>
            <person name="Karaoz U."/>
            <person name="Brodie E.L."/>
            <person name="Williams K.H."/>
            <person name="Hubbard S.S."/>
            <person name="Banfield J.F."/>
        </authorList>
    </citation>
    <scope>NUCLEOTIDE SEQUENCE [LARGE SCALE GENOMIC DNA]</scope>
</reference>
<evidence type="ECO:0000256" key="6">
    <source>
        <dbReference type="PROSITE-ProRule" id="PRU00409"/>
    </source>
</evidence>
<dbReference type="GO" id="GO:0005737">
    <property type="term" value="C:cytoplasm"/>
    <property type="evidence" value="ECO:0007669"/>
    <property type="project" value="UniProtKB-SubCell"/>
</dbReference>
<dbReference type="UniPathway" id="UPA00219"/>
<keyword evidence="6" id="KW-0547">Nucleotide-binding</keyword>
<evidence type="ECO:0000313" key="8">
    <source>
        <dbReference type="EMBL" id="OGY62545.1"/>
    </source>
</evidence>
<dbReference type="InterPro" id="IPR013815">
    <property type="entry name" value="ATP_grasp_subdomain_1"/>
</dbReference>
<comment type="pathway">
    <text evidence="4">Cell wall biogenesis; peptidoglycan biosynthesis.</text>
</comment>
<dbReference type="InterPro" id="IPR005905">
    <property type="entry name" value="D_ala_D_ala"/>
</dbReference>
<dbReference type="HAMAP" id="MF_00047">
    <property type="entry name" value="Dala_Dala_lig"/>
    <property type="match status" value="1"/>
</dbReference>
<name>A0A1G1ZD52_9BACT</name>
<dbReference type="SUPFAM" id="SSF52440">
    <property type="entry name" value="PreATP-grasp domain"/>
    <property type="match status" value="1"/>
</dbReference>
<dbReference type="PROSITE" id="PS50975">
    <property type="entry name" value="ATP_GRASP"/>
    <property type="match status" value="1"/>
</dbReference>
<dbReference type="NCBIfam" id="TIGR01205">
    <property type="entry name" value="D_ala_D_alaTIGR"/>
    <property type="match status" value="1"/>
</dbReference>
<keyword evidence="5" id="KW-0460">Magnesium</keyword>
<dbReference type="PANTHER" id="PTHR23132:SF23">
    <property type="entry name" value="D-ALANINE--D-ALANINE LIGASE B"/>
    <property type="match status" value="1"/>
</dbReference>
<keyword evidence="6" id="KW-0067">ATP-binding</keyword>
<keyword evidence="4" id="KW-0573">Peptidoglycan synthesis</keyword>
<dbReference type="GO" id="GO:0008360">
    <property type="term" value="P:regulation of cell shape"/>
    <property type="evidence" value="ECO:0007669"/>
    <property type="project" value="UniProtKB-KW"/>
</dbReference>
<evidence type="ECO:0000256" key="2">
    <source>
        <dbReference type="ARBA" id="ARBA00022598"/>
    </source>
</evidence>
<proteinExistence type="inferred from homology"/>
<dbReference type="PANTHER" id="PTHR23132">
    <property type="entry name" value="D-ALANINE--D-ALANINE LIGASE"/>
    <property type="match status" value="1"/>
</dbReference>
<comment type="function">
    <text evidence="4">Cell wall formation.</text>
</comment>
<gene>
    <name evidence="4" type="primary">ddl</name>
    <name evidence="8" type="ORF">A3G58_01760</name>
</gene>
<feature type="binding site" evidence="5">
    <location>
        <position position="274"/>
    </location>
    <ligand>
        <name>Mg(2+)</name>
        <dbReference type="ChEBI" id="CHEBI:18420"/>
        <label>2</label>
    </ligand>
</feature>
<dbReference type="InterPro" id="IPR011095">
    <property type="entry name" value="Dala_Dala_lig_C"/>
</dbReference>
<feature type="domain" description="ATP-grasp" evidence="7">
    <location>
        <begin position="106"/>
        <end position="307"/>
    </location>
</feature>
<dbReference type="NCBIfam" id="NF002378">
    <property type="entry name" value="PRK01372.1"/>
    <property type="match status" value="1"/>
</dbReference>
<sequence length="321" mass="34714">MNKLRVGILMGGPSAGHDISLSSAEAIRESLNSSKYEVIPVVIGRDGSWPVEVSDLADDIDIAFIAMHGEYGEDGTVQEILRDAGIPFTGSDVLPSALAMNKILASRLLASHGISVPRFVVVHKHEKTVDPFKDFDFPVVVKPADRGSSVGVSVVRVPEELYVALQNTFRFSRDAIVQEYIPGHEVTCSVLDDGLGDVVPLPVSEIIRKSGNIFDYFAKSTRDARDEVTPARLTDEGAELIQRTAVAAHRAIGASGMSRTDMIIGEDGELYVLEINTIPDMSENGLFPRAALAHGITLGDLFDRIIEAGLRKHGLLLRSLS</sequence>
<feature type="binding site" evidence="5">
    <location>
        <position position="261"/>
    </location>
    <ligand>
        <name>Mg(2+)</name>
        <dbReference type="ChEBI" id="CHEBI:18420"/>
        <label>1</label>
    </ligand>
</feature>
<accession>A0A1G1ZD52</accession>
<dbReference type="Proteomes" id="UP000177801">
    <property type="component" value="Unassembled WGS sequence"/>
</dbReference>